<dbReference type="GO" id="GO:0019464">
    <property type="term" value="P:glycine decarboxylation via glycine cleavage system"/>
    <property type="evidence" value="ECO:0007669"/>
    <property type="project" value="UniProtKB-UniRule"/>
</dbReference>
<feature type="domain" description="Lipoyl-binding" evidence="5">
    <location>
        <begin position="22"/>
        <end position="104"/>
    </location>
</feature>
<evidence type="ECO:0000313" key="6">
    <source>
        <dbReference type="EMBL" id="KAA5538329.1"/>
    </source>
</evidence>
<dbReference type="AlphaFoldDB" id="A0A5M6CYG9"/>
<evidence type="ECO:0000256" key="4">
    <source>
        <dbReference type="PIRSR" id="PIRSR617453-50"/>
    </source>
</evidence>
<evidence type="ECO:0000256" key="3">
    <source>
        <dbReference type="HAMAP-Rule" id="MF_00272"/>
    </source>
</evidence>
<dbReference type="PROSITE" id="PS00189">
    <property type="entry name" value="LIPOYL"/>
    <property type="match status" value="1"/>
</dbReference>
<dbReference type="GO" id="GO:0009249">
    <property type="term" value="P:protein lipoylation"/>
    <property type="evidence" value="ECO:0007669"/>
    <property type="project" value="TreeGrafter"/>
</dbReference>
<comment type="function">
    <text evidence="3">The glycine cleavage system catalyzes the degradation of glycine. The H protein shuttles the methylamine group of glycine from the P protein to the T protein.</text>
</comment>
<dbReference type="GO" id="GO:0005960">
    <property type="term" value="C:glycine cleavage complex"/>
    <property type="evidence" value="ECO:0007669"/>
    <property type="project" value="InterPro"/>
</dbReference>
<dbReference type="InterPro" id="IPR000089">
    <property type="entry name" value="Biotin_lipoyl"/>
</dbReference>
<dbReference type="InterPro" id="IPR011053">
    <property type="entry name" value="Single_hybrid_motif"/>
</dbReference>
<dbReference type="InterPro" id="IPR017453">
    <property type="entry name" value="GCV_H_sub"/>
</dbReference>
<dbReference type="Proteomes" id="UP000325141">
    <property type="component" value="Unassembled WGS sequence"/>
</dbReference>
<keyword evidence="2 3" id="KW-0450">Lipoyl</keyword>
<dbReference type="EMBL" id="VWSG01000001">
    <property type="protein sequence ID" value="KAA5538329.1"/>
    <property type="molecule type" value="Genomic_DNA"/>
</dbReference>
<dbReference type="PANTHER" id="PTHR11715:SF3">
    <property type="entry name" value="GLYCINE CLEAVAGE SYSTEM H PROTEIN-RELATED"/>
    <property type="match status" value="1"/>
</dbReference>
<name>A0A5M6CYG9_9FLAO</name>
<dbReference type="CDD" id="cd06848">
    <property type="entry name" value="GCS_H"/>
    <property type="match status" value="1"/>
</dbReference>
<comment type="similarity">
    <text evidence="1 3">Belongs to the GcvH family.</text>
</comment>
<reference evidence="6 7" key="1">
    <citation type="submission" date="2019-09" db="EMBL/GenBank/DDBJ databases">
        <title>Genome sequence and assembly of Flavobacterium sp.</title>
        <authorList>
            <person name="Chhetri G."/>
        </authorList>
    </citation>
    <scope>NUCLEOTIDE SEQUENCE [LARGE SCALE GENOMIC DNA]</scope>
    <source>
        <strain evidence="6 7">SNL9</strain>
    </source>
</reference>
<accession>A0A5M6CYG9</accession>
<dbReference type="GO" id="GO:0005829">
    <property type="term" value="C:cytosol"/>
    <property type="evidence" value="ECO:0007669"/>
    <property type="project" value="TreeGrafter"/>
</dbReference>
<dbReference type="RefSeq" id="WP_150009606.1">
    <property type="nucleotide sequence ID" value="NZ_VWSG01000001.1"/>
</dbReference>
<evidence type="ECO:0000259" key="5">
    <source>
        <dbReference type="PROSITE" id="PS50968"/>
    </source>
</evidence>
<protein>
    <recommendedName>
        <fullName evidence="3">Glycine cleavage system H protein</fullName>
    </recommendedName>
</protein>
<sequence>MNIPANLKYTKDHEWVSLEGDIATVGITDFAQKELGDIVYVEVETLDQTLDQDEVFGTVEAVKTVSDLFLPVSGEVVEFNENLETEPELVNTDPYAAGWMIKVKVADTAQVDALLTADQYKELIGA</sequence>
<comment type="subunit">
    <text evidence="3">The glycine cleavage system is composed of four proteins: P, T, L and H.</text>
</comment>
<evidence type="ECO:0000313" key="7">
    <source>
        <dbReference type="Proteomes" id="UP000325141"/>
    </source>
</evidence>
<dbReference type="NCBIfam" id="TIGR00527">
    <property type="entry name" value="gcvH"/>
    <property type="match status" value="1"/>
</dbReference>
<comment type="cofactor">
    <cofactor evidence="3">
        <name>(R)-lipoate</name>
        <dbReference type="ChEBI" id="CHEBI:83088"/>
    </cofactor>
    <text evidence="3">Binds 1 lipoyl cofactor covalently.</text>
</comment>
<proteinExistence type="inferred from homology"/>
<evidence type="ECO:0000256" key="2">
    <source>
        <dbReference type="ARBA" id="ARBA00022823"/>
    </source>
</evidence>
<dbReference type="InterPro" id="IPR003016">
    <property type="entry name" value="2-oxoA_DH_lipoyl-BS"/>
</dbReference>
<dbReference type="PROSITE" id="PS50968">
    <property type="entry name" value="BIOTINYL_LIPOYL"/>
    <property type="match status" value="1"/>
</dbReference>
<evidence type="ECO:0000256" key="1">
    <source>
        <dbReference type="ARBA" id="ARBA00009249"/>
    </source>
</evidence>
<gene>
    <name evidence="3 6" type="primary">gcvH</name>
    <name evidence="6" type="ORF">F0460_01635</name>
</gene>
<dbReference type="Pfam" id="PF01597">
    <property type="entry name" value="GCV_H"/>
    <property type="match status" value="1"/>
</dbReference>
<dbReference type="Gene3D" id="2.40.50.100">
    <property type="match status" value="1"/>
</dbReference>
<dbReference type="HAMAP" id="MF_00272">
    <property type="entry name" value="GcvH"/>
    <property type="match status" value="1"/>
</dbReference>
<dbReference type="PANTHER" id="PTHR11715">
    <property type="entry name" value="GLYCINE CLEAVAGE SYSTEM H PROTEIN"/>
    <property type="match status" value="1"/>
</dbReference>
<comment type="caution">
    <text evidence="6">The sequence shown here is derived from an EMBL/GenBank/DDBJ whole genome shotgun (WGS) entry which is preliminary data.</text>
</comment>
<dbReference type="InterPro" id="IPR002930">
    <property type="entry name" value="GCV_H"/>
</dbReference>
<dbReference type="InterPro" id="IPR033753">
    <property type="entry name" value="GCV_H/Fam206"/>
</dbReference>
<dbReference type="NCBIfam" id="NF002270">
    <property type="entry name" value="PRK01202.1"/>
    <property type="match status" value="1"/>
</dbReference>
<organism evidence="6 7">
    <name type="scientific">Paenimyroides baculatum</name>
    <dbReference type="NCBI Taxonomy" id="2608000"/>
    <lineage>
        <taxon>Bacteria</taxon>
        <taxon>Pseudomonadati</taxon>
        <taxon>Bacteroidota</taxon>
        <taxon>Flavobacteriia</taxon>
        <taxon>Flavobacteriales</taxon>
        <taxon>Flavobacteriaceae</taxon>
        <taxon>Paenimyroides</taxon>
    </lineage>
</organism>
<dbReference type="SUPFAM" id="SSF51230">
    <property type="entry name" value="Single hybrid motif"/>
    <property type="match status" value="1"/>
</dbReference>
<keyword evidence="7" id="KW-1185">Reference proteome</keyword>
<feature type="modified residue" description="N6-lipoyllysine" evidence="3 4">
    <location>
        <position position="63"/>
    </location>
</feature>